<organism evidence="2 3">
    <name type="scientific">Lepisosteus oculatus</name>
    <name type="common">Spotted gar</name>
    <dbReference type="NCBI Taxonomy" id="7918"/>
    <lineage>
        <taxon>Eukaryota</taxon>
        <taxon>Metazoa</taxon>
        <taxon>Chordata</taxon>
        <taxon>Craniata</taxon>
        <taxon>Vertebrata</taxon>
        <taxon>Euteleostomi</taxon>
        <taxon>Actinopterygii</taxon>
        <taxon>Neopterygii</taxon>
        <taxon>Holostei</taxon>
        <taxon>Semionotiformes</taxon>
        <taxon>Lepisosteidae</taxon>
        <taxon>Lepisosteus</taxon>
    </lineage>
</organism>
<keyword evidence="3" id="KW-1185">Reference proteome</keyword>
<feature type="region of interest" description="Disordered" evidence="1">
    <location>
        <begin position="19"/>
        <end position="55"/>
    </location>
</feature>
<dbReference type="Bgee" id="ENSLOCG00000000174">
    <property type="expression patterns" value="Expressed in zone of skin and 2 other cell types or tissues"/>
</dbReference>
<reference evidence="2" key="3">
    <citation type="submission" date="2025-09" db="UniProtKB">
        <authorList>
            <consortium name="Ensembl"/>
        </authorList>
    </citation>
    <scope>IDENTIFICATION</scope>
</reference>
<dbReference type="PANTHER" id="PTHR35663">
    <property type="entry name" value="TESTIS DEVELOPMENT-RELATED PROTEIN-RELATED"/>
    <property type="match status" value="1"/>
</dbReference>
<dbReference type="AlphaFoldDB" id="W5LVN8"/>
<sequence length="192" mass="20914">MNPALWKTYKSKVLKTLNPDFEEDAVEQTKSNEVETDLAATPEDEGASAVSQLARKMQGAGAKGWKSMSALFSREDEHKLLASESQPAADHPLAPKQEEPRLNKRATGFWDSFATKWQQQSAAMKEAESELAGEVVPEDAGSTPEEGGIEEGESNNSTKYTTLGGAEDTGFKWNFVTSKLAELKSKSQAKTN</sequence>
<protein>
    <submittedName>
        <fullName evidence="2">Chromosome 1 open reading frame 230</fullName>
    </submittedName>
</protein>
<reference evidence="2" key="2">
    <citation type="submission" date="2025-08" db="UniProtKB">
        <authorList>
            <consortium name="Ensembl"/>
        </authorList>
    </citation>
    <scope>IDENTIFICATION</scope>
</reference>
<dbReference type="Ensembl" id="ENSLOCT00000000195.1">
    <property type="protein sequence ID" value="ENSLOCP00000000195.1"/>
    <property type="gene ID" value="ENSLOCG00000000174.1"/>
</dbReference>
<evidence type="ECO:0000313" key="2">
    <source>
        <dbReference type="Ensembl" id="ENSLOCP00000000195.1"/>
    </source>
</evidence>
<reference evidence="3" key="1">
    <citation type="submission" date="2011-12" db="EMBL/GenBank/DDBJ databases">
        <title>The Draft Genome of Lepisosteus oculatus.</title>
        <authorList>
            <consortium name="The Broad Institute Genome Assembly &amp; Analysis Group"/>
            <consortium name="Computational R&amp;D Group"/>
            <consortium name="and Sequencing Platform"/>
            <person name="Di Palma F."/>
            <person name="Alfoldi J."/>
            <person name="Johnson J."/>
            <person name="Berlin A."/>
            <person name="Gnerre S."/>
            <person name="Jaffe D."/>
            <person name="MacCallum I."/>
            <person name="Young S."/>
            <person name="Walker B.J."/>
            <person name="Lander E.S."/>
            <person name="Lindblad-Toh K."/>
        </authorList>
    </citation>
    <scope>NUCLEOTIDE SEQUENCE [LARGE SCALE GENOMIC DNA]</scope>
</reference>
<evidence type="ECO:0000256" key="1">
    <source>
        <dbReference type="SAM" id="MobiDB-lite"/>
    </source>
</evidence>
<accession>W5LVN8</accession>
<evidence type="ECO:0000313" key="3">
    <source>
        <dbReference type="Proteomes" id="UP000018468"/>
    </source>
</evidence>
<dbReference type="Proteomes" id="UP000018468">
    <property type="component" value="Unassembled WGS sequence"/>
</dbReference>
<name>W5LVN8_LEPOC</name>
<dbReference type="OMA" id="AGFKWGF"/>
<feature type="region of interest" description="Disordered" evidence="1">
    <location>
        <begin position="77"/>
        <end position="102"/>
    </location>
</feature>
<feature type="region of interest" description="Disordered" evidence="1">
    <location>
        <begin position="120"/>
        <end position="167"/>
    </location>
</feature>
<dbReference type="InterPro" id="IPR031399">
    <property type="entry name" value="TDRP"/>
</dbReference>
<dbReference type="InParanoid" id="W5LVN8"/>
<dbReference type="Pfam" id="PF15683">
    <property type="entry name" value="TDRP"/>
    <property type="match status" value="1"/>
</dbReference>
<proteinExistence type="predicted"/>
<dbReference type="GO" id="GO:0007283">
    <property type="term" value="P:spermatogenesis"/>
    <property type="evidence" value="ECO:0007669"/>
    <property type="project" value="InterPro"/>
</dbReference>
<dbReference type="GeneTree" id="ENSGT00530000067301"/>
<dbReference type="PANTHER" id="PTHR35663:SF3">
    <property type="entry name" value="GENE, 30191-RELATED"/>
    <property type="match status" value="1"/>
</dbReference>
<dbReference type="eggNOG" id="ENOG502S5N6">
    <property type="taxonomic scope" value="Eukaryota"/>
</dbReference>